<protein>
    <submittedName>
        <fullName evidence="1">Uncharacterized protein</fullName>
    </submittedName>
</protein>
<name>A0ACC3ABZ5_9EURO</name>
<dbReference type="EMBL" id="JAPDRQ010000047">
    <property type="protein sequence ID" value="KAJ9658739.1"/>
    <property type="molecule type" value="Genomic_DNA"/>
</dbReference>
<organism evidence="1 2">
    <name type="scientific">Neophaeococcomyces mojaviensis</name>
    <dbReference type="NCBI Taxonomy" id="3383035"/>
    <lineage>
        <taxon>Eukaryota</taxon>
        <taxon>Fungi</taxon>
        <taxon>Dikarya</taxon>
        <taxon>Ascomycota</taxon>
        <taxon>Pezizomycotina</taxon>
        <taxon>Eurotiomycetes</taxon>
        <taxon>Chaetothyriomycetidae</taxon>
        <taxon>Chaetothyriales</taxon>
        <taxon>Chaetothyriales incertae sedis</taxon>
        <taxon>Neophaeococcomyces</taxon>
    </lineage>
</organism>
<proteinExistence type="predicted"/>
<keyword evidence="2" id="KW-1185">Reference proteome</keyword>
<comment type="caution">
    <text evidence="1">The sequence shown here is derived from an EMBL/GenBank/DDBJ whole genome shotgun (WGS) entry which is preliminary data.</text>
</comment>
<evidence type="ECO:0000313" key="1">
    <source>
        <dbReference type="EMBL" id="KAJ9658739.1"/>
    </source>
</evidence>
<sequence length="713" mass="77496">MPHSHAWHTLATPLPSESFHPDRKGTTGLPREHHHPHSAVKGSSKKKATPTKDPVTYSGPGITGTASLPASLFTVVFPTNSVHLPFPNLGNGRLGQNWLPQARSNGNSKLGTLDAPKFPPFIGSSAPGSNTAGAPWGNRTANNTSPYTSAPNTGVVRSYNFNIARGTMAPDGVEREVLVINNQFPGPTIEANWGDTIQVTVTNNITSPEEGTSLHWHGLLQVNTEYEDGVPGISQCPIAPGETFTYSFLADLYGTSWWHSHFSAQYAGGAMGAIIVHGPDNANYDEDLGPVILTDYYHEDYLTITEEVMGTDLTKIAPASQNNLINGKGNYNCSLVTNNATCTENAGLSKFQFTSGKTHRLRLINGGAEGIQRFSIDSHVLEVIAYDFVPIVPYNTTQLTLAISQQADVLIRANGSSTSSYWIRSSISSLCSLCDRPDGLAIIYYENANVTAEPTTTSWTIDDSNCANDALSSTVPFFPLAPPSVNTTVDVSLSFEVNSSGNFLWTMDGSSFRTDYNKPILPLLQADNSSANVASFPAEWNVYNFGSNKSFIIVINNENAIAHPMHIHGHNMFVLSEGTGSWDGTIQGNRSNPARRDVQLLQPSGYIAIQIDADNPGVWPFHCHIAWHVSGGLYMNILERPGEIASTVKTLSEVDGLCTSWSKWTSTDTVDQIDSGLRRARRSDFGLDEMAPWGSRGRQHLRKHVNELVRHSI</sequence>
<gene>
    <name evidence="1" type="ORF">H2198_003485</name>
</gene>
<dbReference type="Proteomes" id="UP001172386">
    <property type="component" value="Unassembled WGS sequence"/>
</dbReference>
<accession>A0ACC3ABZ5</accession>
<reference evidence="1" key="1">
    <citation type="submission" date="2022-10" db="EMBL/GenBank/DDBJ databases">
        <title>Culturing micro-colonial fungi from biological soil crusts in the Mojave desert and describing Neophaeococcomyces mojavensis, and introducing the new genera and species Taxawa tesnikishii.</title>
        <authorList>
            <person name="Kurbessoian T."/>
            <person name="Stajich J.E."/>
        </authorList>
    </citation>
    <scope>NUCLEOTIDE SEQUENCE</scope>
    <source>
        <strain evidence="1">JES_112</strain>
    </source>
</reference>
<evidence type="ECO:0000313" key="2">
    <source>
        <dbReference type="Proteomes" id="UP001172386"/>
    </source>
</evidence>